<evidence type="ECO:0000256" key="2">
    <source>
        <dbReference type="ARBA" id="ARBA00004319"/>
    </source>
</evidence>
<dbReference type="EMBL" id="REGN01000640">
    <property type="protein sequence ID" value="RNA40476.1"/>
    <property type="molecule type" value="Genomic_DNA"/>
</dbReference>
<dbReference type="CDD" id="cd02995">
    <property type="entry name" value="PDI_a_PDI_a'_C"/>
    <property type="match status" value="1"/>
</dbReference>
<comment type="subcellular location">
    <subcellularLocation>
        <location evidence="2">Endoplasmic reticulum lumen</location>
    </subcellularLocation>
</comment>
<keyword evidence="6" id="KW-0256">Endoplasmic reticulum</keyword>
<accession>A0A3M7SXL1</accession>
<dbReference type="GO" id="GO:0034976">
    <property type="term" value="P:response to endoplasmic reticulum stress"/>
    <property type="evidence" value="ECO:0007669"/>
    <property type="project" value="TreeGrafter"/>
</dbReference>
<dbReference type="Pfam" id="PF13848">
    <property type="entry name" value="Thioredoxin_6"/>
    <property type="match status" value="1"/>
</dbReference>
<reference evidence="14 15" key="1">
    <citation type="journal article" date="2018" name="Sci. Rep.">
        <title>Genomic signatures of local adaptation to the degree of environmental predictability in rotifers.</title>
        <authorList>
            <person name="Franch-Gras L."/>
            <person name="Hahn C."/>
            <person name="Garcia-Roger E.M."/>
            <person name="Carmona M.J."/>
            <person name="Serra M."/>
            <person name="Gomez A."/>
        </authorList>
    </citation>
    <scope>NUCLEOTIDE SEQUENCE [LARGE SCALE GENOMIC DNA]</scope>
    <source>
        <strain evidence="14">HYR1</strain>
    </source>
</reference>
<dbReference type="SUPFAM" id="SSF52833">
    <property type="entry name" value="Thioredoxin-like"/>
    <property type="match status" value="4"/>
</dbReference>
<keyword evidence="7 10" id="KW-1015">Disulfide bond</keyword>
<dbReference type="AlphaFoldDB" id="A0A3M7SXL1"/>
<feature type="domain" description="Thioredoxin" evidence="13">
    <location>
        <begin position="49"/>
        <end position="172"/>
    </location>
</feature>
<dbReference type="PROSITE" id="PS51352">
    <property type="entry name" value="THIOREDOXIN_2"/>
    <property type="match status" value="2"/>
</dbReference>
<feature type="domain" description="Thioredoxin" evidence="13">
    <location>
        <begin position="390"/>
        <end position="519"/>
    </location>
</feature>
<keyword evidence="9 10" id="KW-0676">Redox-active center</keyword>
<dbReference type="PANTHER" id="PTHR18929">
    <property type="entry name" value="PROTEIN DISULFIDE ISOMERASE"/>
    <property type="match status" value="1"/>
</dbReference>
<evidence type="ECO:0000256" key="10">
    <source>
        <dbReference type="PIRSR" id="PIRSR605792-51"/>
    </source>
</evidence>
<dbReference type="PANTHER" id="PTHR18929:SF132">
    <property type="entry name" value="PROTEIN DISULFIDE-ISOMERASE A3"/>
    <property type="match status" value="1"/>
</dbReference>
<organism evidence="14 15">
    <name type="scientific">Brachionus plicatilis</name>
    <name type="common">Marine rotifer</name>
    <name type="synonym">Brachionus muelleri</name>
    <dbReference type="NCBI Taxonomy" id="10195"/>
    <lineage>
        <taxon>Eukaryota</taxon>
        <taxon>Metazoa</taxon>
        <taxon>Spiralia</taxon>
        <taxon>Gnathifera</taxon>
        <taxon>Rotifera</taxon>
        <taxon>Eurotatoria</taxon>
        <taxon>Monogononta</taxon>
        <taxon>Pseudotrocha</taxon>
        <taxon>Ploima</taxon>
        <taxon>Brachionidae</taxon>
        <taxon>Brachionus</taxon>
    </lineage>
</organism>
<dbReference type="PROSITE" id="PS00194">
    <property type="entry name" value="THIOREDOXIN_1"/>
    <property type="match status" value="2"/>
</dbReference>
<evidence type="ECO:0000313" key="15">
    <source>
        <dbReference type="Proteomes" id="UP000276133"/>
    </source>
</evidence>
<dbReference type="GO" id="GO:0006457">
    <property type="term" value="P:protein folding"/>
    <property type="evidence" value="ECO:0007669"/>
    <property type="project" value="TreeGrafter"/>
</dbReference>
<dbReference type="Pfam" id="PF00085">
    <property type="entry name" value="Thioredoxin"/>
    <property type="match status" value="2"/>
</dbReference>
<sequence>MQPNLKNYERVESIHESTSGCVMCSTEELCQQALIHFYFFKDLKIQKMFKIGLLLCVASLVVANDVLEYTDANFDSNIVQHEIALVKFYAPWCGHCKRMAPEFDKAAASLKLNDPPVALIKVDCTVETKVCGRMGVNGYPTLKIFKNGEVSADYNGPRDADGIVKYMRTKAGPTSKQLNSVEEAEKFLSNVDHSVVGFFKSADSPLAAEFKKVADQLAENYRFAQTSNPDVLAKYGHEDQLVIYQPPRLQVKLLPSEVVYSGPASANQMRQFVKDEIHGLVGHRTVANAGDFKNPLVVVLFNVDYVKDVKGSNYVRNRVIKVAQKLKKEAINLNYAISSVTDFAQELSEFGIESPEADTKYIVGRGARNEKFKFDGDFSVDNLEKFARDLAAGNLQPYMKSEPVPESNPDAVRTVVAKNFEQVVNDESKDVLIEFYAPWCGHCKSLAPKYEELAKKLSEESEVVIAKMDATANDVPAQYDVRGFPTIYFAPRNNKRSPLKYEGGREVDDFVKYIARHSTNPLAGYDRTGKKVKAKSDL</sequence>
<evidence type="ECO:0000259" key="13">
    <source>
        <dbReference type="PROSITE" id="PS51352"/>
    </source>
</evidence>
<dbReference type="FunFam" id="3.40.30.10:FF:000045">
    <property type="entry name" value="Disulfide-isomerase A3"/>
    <property type="match status" value="1"/>
</dbReference>
<evidence type="ECO:0000256" key="6">
    <source>
        <dbReference type="ARBA" id="ARBA00022824"/>
    </source>
</evidence>
<feature type="disulfide bond" description="Redox-active" evidence="10">
    <location>
        <begin position="93"/>
        <end position="96"/>
    </location>
</feature>
<dbReference type="STRING" id="10195.A0A3M7SXL1"/>
<dbReference type="EC" id="5.3.4.1" evidence="12"/>
<dbReference type="InterPro" id="IPR013766">
    <property type="entry name" value="Thioredoxin_domain"/>
</dbReference>
<comment type="caution">
    <text evidence="14">The sequence shown here is derived from an EMBL/GenBank/DDBJ whole genome shotgun (WGS) entry which is preliminary data.</text>
</comment>
<feature type="disulfide bond" description="Redox-active" evidence="10">
    <location>
        <begin position="440"/>
        <end position="443"/>
    </location>
</feature>
<evidence type="ECO:0000256" key="9">
    <source>
        <dbReference type="ARBA" id="ARBA00023284"/>
    </source>
</evidence>
<dbReference type="InterPro" id="IPR005788">
    <property type="entry name" value="PDI_thioredoxin-like_dom"/>
</dbReference>
<comment type="catalytic activity">
    <reaction evidence="1 12">
        <text>Catalyzes the rearrangement of -S-S- bonds in proteins.</text>
        <dbReference type="EC" id="5.3.4.1"/>
    </reaction>
</comment>
<evidence type="ECO:0000256" key="11">
    <source>
        <dbReference type="RuleBase" id="RU004208"/>
    </source>
</evidence>
<dbReference type="InterPro" id="IPR036249">
    <property type="entry name" value="Thioredoxin-like_sf"/>
</dbReference>
<dbReference type="InterPro" id="IPR005792">
    <property type="entry name" value="Prot_disulphide_isomerase"/>
</dbReference>
<gene>
    <name evidence="14" type="ORF">BpHYR1_036978</name>
</gene>
<dbReference type="CDD" id="cd02961">
    <property type="entry name" value="PDI_a_family"/>
    <property type="match status" value="1"/>
</dbReference>
<keyword evidence="5" id="KW-0677">Repeat</keyword>
<dbReference type="NCBIfam" id="TIGR01130">
    <property type="entry name" value="ER_PDI_fam"/>
    <property type="match status" value="1"/>
</dbReference>
<evidence type="ECO:0000256" key="5">
    <source>
        <dbReference type="ARBA" id="ARBA00022737"/>
    </source>
</evidence>
<evidence type="ECO:0000256" key="12">
    <source>
        <dbReference type="RuleBase" id="RU361130"/>
    </source>
</evidence>
<evidence type="ECO:0000256" key="4">
    <source>
        <dbReference type="ARBA" id="ARBA00022729"/>
    </source>
</evidence>
<evidence type="ECO:0000256" key="3">
    <source>
        <dbReference type="ARBA" id="ARBA00006347"/>
    </source>
</evidence>
<keyword evidence="8 12" id="KW-0413">Isomerase</keyword>
<evidence type="ECO:0000256" key="7">
    <source>
        <dbReference type="ARBA" id="ARBA00023157"/>
    </source>
</evidence>
<dbReference type="Gene3D" id="3.40.30.10">
    <property type="entry name" value="Glutaredoxin"/>
    <property type="match status" value="4"/>
</dbReference>
<dbReference type="FunFam" id="3.40.30.10:FF:000077">
    <property type="entry name" value="Protein disulfide-isomerase"/>
    <property type="match status" value="1"/>
</dbReference>
<name>A0A3M7SXL1_BRAPC</name>
<comment type="similarity">
    <text evidence="3 11">Belongs to the protein disulfide isomerase family.</text>
</comment>
<dbReference type="PRINTS" id="PR00421">
    <property type="entry name" value="THIOREDOXIN"/>
</dbReference>
<evidence type="ECO:0000256" key="1">
    <source>
        <dbReference type="ARBA" id="ARBA00001182"/>
    </source>
</evidence>
<dbReference type="NCBIfam" id="TIGR01126">
    <property type="entry name" value="pdi_dom"/>
    <property type="match status" value="2"/>
</dbReference>
<dbReference type="GO" id="GO:0003756">
    <property type="term" value="F:protein disulfide isomerase activity"/>
    <property type="evidence" value="ECO:0007669"/>
    <property type="project" value="UniProtKB-EC"/>
</dbReference>
<dbReference type="InterPro" id="IPR017937">
    <property type="entry name" value="Thioredoxin_CS"/>
</dbReference>
<keyword evidence="15" id="KW-1185">Reference proteome</keyword>
<dbReference type="Proteomes" id="UP000276133">
    <property type="component" value="Unassembled WGS sequence"/>
</dbReference>
<dbReference type="GO" id="GO:0005788">
    <property type="term" value="C:endoplasmic reticulum lumen"/>
    <property type="evidence" value="ECO:0007669"/>
    <property type="project" value="UniProtKB-SubCell"/>
</dbReference>
<evidence type="ECO:0000313" key="14">
    <source>
        <dbReference type="EMBL" id="RNA40476.1"/>
    </source>
</evidence>
<dbReference type="FunFam" id="3.40.30.10:FF:000054">
    <property type="entry name" value="Disulfide-isomerase A3"/>
    <property type="match status" value="1"/>
</dbReference>
<protein>
    <recommendedName>
        <fullName evidence="12">Protein disulfide-isomerase</fullName>
        <ecNumber evidence="12">5.3.4.1</ecNumber>
    </recommendedName>
</protein>
<dbReference type="FunFam" id="3.40.30.10:FF:000017">
    <property type="entry name" value="Protein disulfide-isomerase A4"/>
    <property type="match status" value="1"/>
</dbReference>
<dbReference type="OrthoDB" id="427280at2759"/>
<proteinExistence type="inferred from homology"/>
<evidence type="ECO:0000256" key="8">
    <source>
        <dbReference type="ARBA" id="ARBA00023235"/>
    </source>
</evidence>
<keyword evidence="4" id="KW-0732">Signal</keyword>
<dbReference type="GO" id="GO:0009986">
    <property type="term" value="C:cell surface"/>
    <property type="evidence" value="ECO:0007669"/>
    <property type="project" value="UniProtKB-ARBA"/>
</dbReference>